<feature type="domain" description="Rhodanese" evidence="1">
    <location>
        <begin position="19"/>
        <end position="109"/>
    </location>
</feature>
<protein>
    <submittedName>
        <fullName evidence="2">Rhodanese-like protein</fullName>
    </submittedName>
</protein>
<name>F6D6F6_METPW</name>
<sequence>MPQFVTITPHEALKLIEERGHEITILDIRPKEDFEKEHVPDALNLDYDGHEFQQKVEKLDKEQNYLIYCKSGVRGGYFMDKMRDSGFKGAYNILGGFVAWKISKLPLVSE</sequence>
<organism evidence="2 3">
    <name type="scientific">Methanobacterium paludis (strain DSM 25820 / JCM 18151 / SWAN1)</name>
    <dbReference type="NCBI Taxonomy" id="868131"/>
    <lineage>
        <taxon>Archaea</taxon>
        <taxon>Methanobacteriati</taxon>
        <taxon>Methanobacteriota</taxon>
        <taxon>Methanomada group</taxon>
        <taxon>Methanobacteria</taxon>
        <taxon>Methanobacteriales</taxon>
        <taxon>Methanobacteriaceae</taxon>
        <taxon>Methanobacterium</taxon>
    </lineage>
</organism>
<dbReference type="EMBL" id="CP002772">
    <property type="protein sequence ID" value="AEG19389.1"/>
    <property type="molecule type" value="Genomic_DNA"/>
</dbReference>
<dbReference type="STRING" id="868131.MSWAN_2387"/>
<evidence type="ECO:0000313" key="3">
    <source>
        <dbReference type="Proteomes" id="UP000009231"/>
    </source>
</evidence>
<dbReference type="Pfam" id="PF00581">
    <property type="entry name" value="Rhodanese"/>
    <property type="match status" value="1"/>
</dbReference>
<dbReference type="PANTHER" id="PTHR43031:SF16">
    <property type="entry name" value="OXIDOREDUCTASE"/>
    <property type="match status" value="1"/>
</dbReference>
<dbReference type="eggNOG" id="arCOG02021">
    <property type="taxonomic scope" value="Archaea"/>
</dbReference>
<dbReference type="InterPro" id="IPR050229">
    <property type="entry name" value="GlpE_sulfurtransferase"/>
</dbReference>
<dbReference type="GeneID" id="10669917"/>
<dbReference type="SUPFAM" id="SSF52821">
    <property type="entry name" value="Rhodanese/Cell cycle control phosphatase"/>
    <property type="match status" value="1"/>
</dbReference>
<dbReference type="OrthoDB" id="135517at2157"/>
<keyword evidence="3" id="KW-1185">Reference proteome</keyword>
<dbReference type="Proteomes" id="UP000009231">
    <property type="component" value="Chromosome"/>
</dbReference>
<dbReference type="HOGENOM" id="CLU_089574_1_6_2"/>
<dbReference type="CDD" id="cd00158">
    <property type="entry name" value="RHOD"/>
    <property type="match status" value="1"/>
</dbReference>
<evidence type="ECO:0000313" key="2">
    <source>
        <dbReference type="EMBL" id="AEG19389.1"/>
    </source>
</evidence>
<dbReference type="InterPro" id="IPR001763">
    <property type="entry name" value="Rhodanese-like_dom"/>
</dbReference>
<dbReference type="Gene3D" id="3.40.250.10">
    <property type="entry name" value="Rhodanese-like domain"/>
    <property type="match status" value="1"/>
</dbReference>
<accession>F6D6F6</accession>
<dbReference type="PROSITE" id="PS50206">
    <property type="entry name" value="RHODANESE_3"/>
    <property type="match status" value="1"/>
</dbReference>
<dbReference type="SMART" id="SM00450">
    <property type="entry name" value="RHOD"/>
    <property type="match status" value="1"/>
</dbReference>
<evidence type="ECO:0000259" key="1">
    <source>
        <dbReference type="PROSITE" id="PS50206"/>
    </source>
</evidence>
<gene>
    <name evidence="2" type="ordered locus">MSWAN_2387</name>
</gene>
<proteinExistence type="predicted"/>
<dbReference type="PANTHER" id="PTHR43031">
    <property type="entry name" value="FAD-DEPENDENT OXIDOREDUCTASE"/>
    <property type="match status" value="1"/>
</dbReference>
<dbReference type="KEGG" id="mew:MSWAN_2387"/>
<reference evidence="2 3" key="1">
    <citation type="journal article" date="2014" name="Int. J. Syst. Evol. Microbiol.">
        <title>Methanobacterium paludis sp. nov. and a novel strain of Methanobacterium lacus isolated from northern peatlands.</title>
        <authorList>
            <person name="Cadillo-Quiroz H."/>
            <person name="Brauer S.L."/>
            <person name="Goodson N."/>
            <person name="Yavitt J.B."/>
            <person name="Zinder S.H."/>
        </authorList>
    </citation>
    <scope>NUCLEOTIDE SEQUENCE [LARGE SCALE GENOMIC DNA]</scope>
    <source>
        <strain evidence="3">DSM 25820 / JCM 18151 / SWAN1</strain>
    </source>
</reference>
<dbReference type="RefSeq" id="WP_013826888.1">
    <property type="nucleotide sequence ID" value="NC_015574.1"/>
</dbReference>
<dbReference type="AlphaFoldDB" id="F6D6F6"/>
<dbReference type="InterPro" id="IPR036873">
    <property type="entry name" value="Rhodanese-like_dom_sf"/>
</dbReference>